<gene>
    <name evidence="1" type="ORF">EYF80_065526</name>
</gene>
<protein>
    <submittedName>
        <fullName evidence="1">Uncharacterized protein</fullName>
    </submittedName>
</protein>
<organism evidence="1 2">
    <name type="scientific">Liparis tanakae</name>
    <name type="common">Tanaka's snailfish</name>
    <dbReference type="NCBI Taxonomy" id="230148"/>
    <lineage>
        <taxon>Eukaryota</taxon>
        <taxon>Metazoa</taxon>
        <taxon>Chordata</taxon>
        <taxon>Craniata</taxon>
        <taxon>Vertebrata</taxon>
        <taxon>Euteleostomi</taxon>
        <taxon>Actinopterygii</taxon>
        <taxon>Neopterygii</taxon>
        <taxon>Teleostei</taxon>
        <taxon>Neoteleostei</taxon>
        <taxon>Acanthomorphata</taxon>
        <taxon>Eupercaria</taxon>
        <taxon>Perciformes</taxon>
        <taxon>Cottioidei</taxon>
        <taxon>Cottales</taxon>
        <taxon>Liparidae</taxon>
        <taxon>Liparis</taxon>
    </lineage>
</organism>
<dbReference type="Proteomes" id="UP000314294">
    <property type="component" value="Unassembled WGS sequence"/>
</dbReference>
<proteinExistence type="predicted"/>
<dbReference type="EMBL" id="SRLO01015632">
    <property type="protein sequence ID" value="TNN24350.1"/>
    <property type="molecule type" value="Genomic_DNA"/>
</dbReference>
<comment type="caution">
    <text evidence="1">The sequence shown here is derived from an EMBL/GenBank/DDBJ whole genome shotgun (WGS) entry which is preliminary data.</text>
</comment>
<dbReference type="AlphaFoldDB" id="A0A4Z2E700"/>
<name>A0A4Z2E700_9TELE</name>
<evidence type="ECO:0000313" key="2">
    <source>
        <dbReference type="Proteomes" id="UP000314294"/>
    </source>
</evidence>
<reference evidence="1 2" key="1">
    <citation type="submission" date="2019-03" db="EMBL/GenBank/DDBJ databases">
        <title>First draft genome of Liparis tanakae, snailfish: a comprehensive survey of snailfish specific genes.</title>
        <authorList>
            <person name="Kim W."/>
            <person name="Song I."/>
            <person name="Jeong J.-H."/>
            <person name="Kim D."/>
            <person name="Kim S."/>
            <person name="Ryu S."/>
            <person name="Song J.Y."/>
            <person name="Lee S.K."/>
        </authorList>
    </citation>
    <scope>NUCLEOTIDE SEQUENCE [LARGE SCALE GENOMIC DNA]</scope>
    <source>
        <tissue evidence="1">Muscle</tissue>
    </source>
</reference>
<accession>A0A4Z2E700</accession>
<keyword evidence="2" id="KW-1185">Reference proteome</keyword>
<evidence type="ECO:0000313" key="1">
    <source>
        <dbReference type="EMBL" id="TNN24350.1"/>
    </source>
</evidence>
<sequence>MLEIEFLQKVGTRMCRAGTFIDAAQLSGAEERRSDSMRKSYLKKVTKNCTRSMMLLCWEKAICLKKERKKENFKV</sequence>